<dbReference type="PROSITE" id="PS00759">
    <property type="entry name" value="ARGE_DAPE_CPG2_2"/>
    <property type="match status" value="1"/>
</dbReference>
<keyword evidence="4" id="KW-0378">Hydrolase</keyword>
<dbReference type="Proteomes" id="UP000824088">
    <property type="component" value="Unassembled WGS sequence"/>
</dbReference>
<sequence length="491" mass="54155">MPAETIGAIVGGIIAGLIVLFFAVLTVRTVLNRPAVAPGKATDLPAVDKDAAVRHLREAIRIPTVSMVEEYADNVQPFIDYRNWLEKTYPLLNAAAEREIIAGYSVIYHLKGKNPALKGGCYLSHIDVVPAPKDGWEYDPFEAVLTDDGYIYGRGAQDMKSHMIALLEAVEFHLAQGKQFDRDLYLCFGHDEEPGNSTSGAANIVRHLKEKGVEMEFVIDEGGTVLDGKLLGIPHTVALIGACEKGNGDLELVVKKAGGHASNPKPPTAVGLLSQAVAKVESHPMKTYWTPMTVETFKSLSPYCKGAFKFILTNRDVFSPLLKFVFTKVAPMTNALVRSTFAPTMLWGSDARNVIPKEARANINFRIITGETAQDVKAYLNKLLGDKVEVNLLTYSDPSPEADVHCTAYERLRDTITETFDDIVVAPYMFIAASDARFYNPLTDNVFRFGPFINSLDDQSRIHGINERLHVDQLEKATQFFVKCLDKMLSA</sequence>
<dbReference type="Gene3D" id="1.10.150.900">
    <property type="match status" value="1"/>
</dbReference>
<name>A0A9D1HTX4_9FIRM</name>
<dbReference type="GO" id="GO:0008233">
    <property type="term" value="F:peptidase activity"/>
    <property type="evidence" value="ECO:0007669"/>
    <property type="project" value="UniProtKB-KW"/>
</dbReference>
<dbReference type="GO" id="GO:0046872">
    <property type="term" value="F:metal ion binding"/>
    <property type="evidence" value="ECO:0007669"/>
    <property type="project" value="UniProtKB-KW"/>
</dbReference>
<feature type="domain" description="Peptidase M20 dimerisation" evidence="7">
    <location>
        <begin position="244"/>
        <end position="387"/>
    </location>
</feature>
<evidence type="ECO:0000259" key="7">
    <source>
        <dbReference type="Pfam" id="PF07687"/>
    </source>
</evidence>
<accession>A0A9D1HTX4</accession>
<evidence type="ECO:0000313" key="9">
    <source>
        <dbReference type="Proteomes" id="UP000824088"/>
    </source>
</evidence>
<dbReference type="Gene3D" id="3.40.630.10">
    <property type="entry name" value="Zn peptidases"/>
    <property type="match status" value="1"/>
</dbReference>
<reference evidence="8" key="2">
    <citation type="journal article" date="2021" name="PeerJ">
        <title>Extensive microbial diversity within the chicken gut microbiome revealed by metagenomics and culture.</title>
        <authorList>
            <person name="Gilroy R."/>
            <person name="Ravi A."/>
            <person name="Getino M."/>
            <person name="Pursley I."/>
            <person name="Horton D.L."/>
            <person name="Alikhan N.F."/>
            <person name="Baker D."/>
            <person name="Gharbi K."/>
            <person name="Hall N."/>
            <person name="Watson M."/>
            <person name="Adriaenssens E.M."/>
            <person name="Foster-Nyarko E."/>
            <person name="Jarju S."/>
            <person name="Secka A."/>
            <person name="Antonio M."/>
            <person name="Oren A."/>
            <person name="Chaudhuri R.R."/>
            <person name="La Ragione R."/>
            <person name="Hildebrand F."/>
            <person name="Pallen M.J."/>
        </authorList>
    </citation>
    <scope>NUCLEOTIDE SEQUENCE</scope>
    <source>
        <strain evidence="8">1063</strain>
    </source>
</reference>
<dbReference type="PIRSF" id="PIRSF036696">
    <property type="entry name" value="ACY-1"/>
    <property type="match status" value="1"/>
</dbReference>
<dbReference type="InterPro" id="IPR047177">
    <property type="entry name" value="Pept_M20A"/>
</dbReference>
<protein>
    <submittedName>
        <fullName evidence="8">M20/M25/M40 family metallo-hydrolase</fullName>
    </submittedName>
</protein>
<proteinExistence type="inferred from homology"/>
<dbReference type="SUPFAM" id="SSF53187">
    <property type="entry name" value="Zn-dependent exopeptidases"/>
    <property type="match status" value="1"/>
</dbReference>
<reference evidence="8" key="1">
    <citation type="submission" date="2020-10" db="EMBL/GenBank/DDBJ databases">
        <authorList>
            <person name="Gilroy R."/>
        </authorList>
    </citation>
    <scope>NUCLEOTIDE SEQUENCE</scope>
    <source>
        <strain evidence="8">1063</strain>
    </source>
</reference>
<dbReference type="Pfam" id="PF01546">
    <property type="entry name" value="Peptidase_M20"/>
    <property type="match status" value="1"/>
</dbReference>
<evidence type="ECO:0000256" key="2">
    <source>
        <dbReference type="ARBA" id="ARBA00022670"/>
    </source>
</evidence>
<dbReference type="SUPFAM" id="SSF55031">
    <property type="entry name" value="Bacterial exopeptidase dimerisation domain"/>
    <property type="match status" value="1"/>
</dbReference>
<dbReference type="EMBL" id="DVMN01000057">
    <property type="protein sequence ID" value="HIU21255.1"/>
    <property type="molecule type" value="Genomic_DNA"/>
</dbReference>
<evidence type="ECO:0000256" key="4">
    <source>
        <dbReference type="ARBA" id="ARBA00022801"/>
    </source>
</evidence>
<organism evidence="8 9">
    <name type="scientific">Candidatus Limadaptatus stercorigallinarum</name>
    <dbReference type="NCBI Taxonomy" id="2840845"/>
    <lineage>
        <taxon>Bacteria</taxon>
        <taxon>Bacillati</taxon>
        <taxon>Bacillota</taxon>
        <taxon>Clostridia</taxon>
        <taxon>Eubacteriales</taxon>
        <taxon>Candidatus Limadaptatus</taxon>
    </lineage>
</organism>
<evidence type="ECO:0000256" key="1">
    <source>
        <dbReference type="ARBA" id="ARBA00006247"/>
    </source>
</evidence>
<evidence type="ECO:0000256" key="5">
    <source>
        <dbReference type="ARBA" id="ARBA00022833"/>
    </source>
</evidence>
<keyword evidence="2" id="KW-0645">Protease</keyword>
<keyword evidence="3" id="KW-0479">Metal-binding</keyword>
<keyword evidence="6" id="KW-1133">Transmembrane helix</keyword>
<evidence type="ECO:0000256" key="3">
    <source>
        <dbReference type="ARBA" id="ARBA00022723"/>
    </source>
</evidence>
<keyword evidence="6" id="KW-0472">Membrane</keyword>
<dbReference type="InterPro" id="IPR002933">
    <property type="entry name" value="Peptidase_M20"/>
</dbReference>
<dbReference type="InterPro" id="IPR036264">
    <property type="entry name" value="Bact_exopeptidase_dim_dom"/>
</dbReference>
<evidence type="ECO:0000256" key="6">
    <source>
        <dbReference type="SAM" id="Phobius"/>
    </source>
</evidence>
<comment type="caution">
    <text evidence="8">The sequence shown here is derived from an EMBL/GenBank/DDBJ whole genome shotgun (WGS) entry which is preliminary data.</text>
</comment>
<dbReference type="GO" id="GO:0006508">
    <property type="term" value="P:proteolysis"/>
    <property type="evidence" value="ECO:0007669"/>
    <property type="project" value="UniProtKB-KW"/>
</dbReference>
<evidence type="ECO:0000313" key="8">
    <source>
        <dbReference type="EMBL" id="HIU21255.1"/>
    </source>
</evidence>
<dbReference type="PANTHER" id="PTHR45962:SF1">
    <property type="entry name" value="N-FATTY-ACYL-AMINO ACID SYNTHASE_HYDROLASE PM20D1"/>
    <property type="match status" value="1"/>
</dbReference>
<keyword evidence="5" id="KW-0862">Zinc</keyword>
<dbReference type="InterPro" id="IPR001261">
    <property type="entry name" value="ArgE/DapE_CS"/>
</dbReference>
<gene>
    <name evidence="8" type="ORF">IAD51_03315</name>
</gene>
<dbReference type="AlphaFoldDB" id="A0A9D1HTX4"/>
<dbReference type="Gene3D" id="3.30.70.360">
    <property type="match status" value="1"/>
</dbReference>
<feature type="transmembrane region" description="Helical" evidence="6">
    <location>
        <begin position="6"/>
        <end position="27"/>
    </location>
</feature>
<dbReference type="Pfam" id="PF07687">
    <property type="entry name" value="M20_dimer"/>
    <property type="match status" value="1"/>
</dbReference>
<dbReference type="PANTHER" id="PTHR45962">
    <property type="entry name" value="N-FATTY-ACYL-AMINO ACID SYNTHASE/HYDROLASE PM20D1"/>
    <property type="match status" value="1"/>
</dbReference>
<dbReference type="InterPro" id="IPR011650">
    <property type="entry name" value="Peptidase_M20_dimer"/>
</dbReference>
<keyword evidence="6" id="KW-0812">Transmembrane</keyword>
<comment type="similarity">
    <text evidence="1">Belongs to the peptidase M20A family.</text>
</comment>